<reference evidence="9" key="1">
    <citation type="submission" date="2022-08" db="EMBL/GenBank/DDBJ databases">
        <title>Streptomyces changanensis sp. nov., an actinomycete isolated from soil.</title>
        <authorList>
            <person name="Wu H."/>
            <person name="Han L."/>
        </authorList>
    </citation>
    <scope>NUCLEOTIDE SEQUENCE</scope>
    <source>
        <strain evidence="9">HL-66</strain>
    </source>
</reference>
<dbReference type="Pfam" id="PF06271">
    <property type="entry name" value="RDD"/>
    <property type="match status" value="1"/>
</dbReference>
<evidence type="ECO:0000256" key="2">
    <source>
        <dbReference type="ARBA" id="ARBA00022475"/>
    </source>
</evidence>
<evidence type="ECO:0000256" key="7">
    <source>
        <dbReference type="SAM" id="Phobius"/>
    </source>
</evidence>
<proteinExistence type="predicted"/>
<organism evidence="9 10">
    <name type="scientific">Streptomyces changanensis</name>
    <dbReference type="NCBI Taxonomy" id="2964669"/>
    <lineage>
        <taxon>Bacteria</taxon>
        <taxon>Bacillati</taxon>
        <taxon>Actinomycetota</taxon>
        <taxon>Actinomycetes</taxon>
        <taxon>Kitasatosporales</taxon>
        <taxon>Streptomycetaceae</taxon>
        <taxon>Streptomyces</taxon>
    </lineage>
</organism>
<keyword evidence="5 7" id="KW-0472">Membrane</keyword>
<evidence type="ECO:0000313" key="10">
    <source>
        <dbReference type="Proteomes" id="UP001060150"/>
    </source>
</evidence>
<evidence type="ECO:0000256" key="4">
    <source>
        <dbReference type="ARBA" id="ARBA00022989"/>
    </source>
</evidence>
<accession>A0ABY5N4S6</accession>
<evidence type="ECO:0000256" key="1">
    <source>
        <dbReference type="ARBA" id="ARBA00004651"/>
    </source>
</evidence>
<keyword evidence="10" id="KW-1185">Reference proteome</keyword>
<dbReference type="InterPro" id="IPR010432">
    <property type="entry name" value="RDD"/>
</dbReference>
<feature type="domain" description="RDD" evidence="8">
    <location>
        <begin position="115"/>
        <end position="259"/>
    </location>
</feature>
<dbReference type="Proteomes" id="UP001060150">
    <property type="component" value="Chromosome"/>
</dbReference>
<dbReference type="EMBL" id="CP102332">
    <property type="protein sequence ID" value="UUS31289.1"/>
    <property type="molecule type" value="Genomic_DNA"/>
</dbReference>
<evidence type="ECO:0000256" key="3">
    <source>
        <dbReference type="ARBA" id="ARBA00022692"/>
    </source>
</evidence>
<dbReference type="RefSeq" id="WP_079047423.1">
    <property type="nucleotide sequence ID" value="NZ_CP102332.1"/>
</dbReference>
<keyword evidence="2" id="KW-1003">Cell membrane</keyword>
<keyword evidence="4 7" id="KW-1133">Transmembrane helix</keyword>
<dbReference type="InterPro" id="IPR051791">
    <property type="entry name" value="Pra-immunoreactive"/>
</dbReference>
<gene>
    <name evidence="9" type="ORF">NRO40_10880</name>
</gene>
<feature type="compositionally biased region" description="Pro residues" evidence="6">
    <location>
        <begin position="1"/>
        <end position="11"/>
    </location>
</feature>
<evidence type="ECO:0000256" key="5">
    <source>
        <dbReference type="ARBA" id="ARBA00023136"/>
    </source>
</evidence>
<evidence type="ECO:0000256" key="6">
    <source>
        <dbReference type="SAM" id="MobiDB-lite"/>
    </source>
</evidence>
<evidence type="ECO:0000259" key="8">
    <source>
        <dbReference type="Pfam" id="PF06271"/>
    </source>
</evidence>
<feature type="transmembrane region" description="Helical" evidence="7">
    <location>
        <begin position="222"/>
        <end position="246"/>
    </location>
</feature>
<name>A0ABY5N4S6_9ACTN</name>
<feature type="compositionally biased region" description="Pro residues" evidence="6">
    <location>
        <begin position="63"/>
        <end position="80"/>
    </location>
</feature>
<feature type="compositionally biased region" description="Gly residues" evidence="6">
    <location>
        <begin position="51"/>
        <end position="62"/>
    </location>
</feature>
<feature type="region of interest" description="Disordered" evidence="6">
    <location>
        <begin position="1"/>
        <end position="80"/>
    </location>
</feature>
<dbReference type="PANTHER" id="PTHR36115:SF4">
    <property type="entry name" value="MEMBRANE PROTEIN"/>
    <property type="match status" value="1"/>
</dbReference>
<feature type="transmembrane region" description="Helical" evidence="7">
    <location>
        <begin position="125"/>
        <end position="145"/>
    </location>
</feature>
<protein>
    <submittedName>
        <fullName evidence="9">RDD family protein</fullName>
    </submittedName>
</protein>
<feature type="compositionally biased region" description="Pro residues" evidence="6">
    <location>
        <begin position="33"/>
        <end position="50"/>
    </location>
</feature>
<evidence type="ECO:0000313" key="9">
    <source>
        <dbReference type="EMBL" id="UUS31289.1"/>
    </source>
</evidence>
<sequence length="268" mass="27245">MSHEPPTPGQPPEDDPFRKRPQEPSEPPQGGGTPPPPPPPGGEGPYPGGPPGGGDPYGGGPYGSPPPPGGGGPYGAPPPGGGGPYGGGPYGGGPYGGGPYGYGGADPLGGMPPLAETGKRVLARLVDWLVIAVPLAIIGIPFGVYDRVNEDSGDFGAVWTASAEGGQWAFQLITLVAYVAYDTLMTAKANGQTLGKRMTGLRVAMLNDGTTPPTGAALMRALVLWLPALICCACLWPLLLLILILVDKPYKQGLHDKAARTVVVSATQ</sequence>
<comment type="subcellular location">
    <subcellularLocation>
        <location evidence="1">Cell membrane</location>
        <topology evidence="1">Multi-pass membrane protein</topology>
    </subcellularLocation>
</comment>
<keyword evidence="3 7" id="KW-0812">Transmembrane</keyword>
<dbReference type="PANTHER" id="PTHR36115">
    <property type="entry name" value="PROLINE-RICH ANTIGEN HOMOLOG-RELATED"/>
    <property type="match status" value="1"/>
</dbReference>